<keyword evidence="4" id="KW-0464">Manganese</keyword>
<feature type="binding site" evidence="4">
    <location>
        <position position="139"/>
    </location>
    <ligand>
        <name>Mn(2+)</name>
        <dbReference type="ChEBI" id="CHEBI:29035"/>
        <label>1</label>
    </ligand>
</feature>
<dbReference type="GO" id="GO:0046872">
    <property type="term" value="F:metal ion binding"/>
    <property type="evidence" value="ECO:0007669"/>
    <property type="project" value="UniProtKB-KW"/>
</dbReference>
<dbReference type="Pfam" id="PF00491">
    <property type="entry name" value="Arginase"/>
    <property type="match status" value="1"/>
</dbReference>
<protein>
    <recommendedName>
        <fullName evidence="8">Agmatinase</fullName>
    </recommendedName>
</protein>
<dbReference type="PROSITE" id="PS01053">
    <property type="entry name" value="ARGINASE_1"/>
    <property type="match status" value="1"/>
</dbReference>
<dbReference type="PIRSF" id="PIRSF036979">
    <property type="entry name" value="Arginase"/>
    <property type="match status" value="1"/>
</dbReference>
<dbReference type="SUPFAM" id="SSF52768">
    <property type="entry name" value="Arginase/deacetylase"/>
    <property type="match status" value="1"/>
</dbReference>
<feature type="binding site" evidence="4">
    <location>
        <position position="231"/>
    </location>
    <ligand>
        <name>Mn(2+)</name>
        <dbReference type="ChEBI" id="CHEBI:29035"/>
        <label>1</label>
    </ligand>
</feature>
<comment type="cofactor">
    <cofactor evidence="4">
        <name>Mn(2+)</name>
        <dbReference type="ChEBI" id="CHEBI:29035"/>
    </cofactor>
    <text evidence="4">Binds 2 manganese ions per subunit.</text>
</comment>
<dbReference type="InterPro" id="IPR023696">
    <property type="entry name" value="Ureohydrolase_dom_sf"/>
</dbReference>
<dbReference type="EMBL" id="NHON01000040">
    <property type="protein sequence ID" value="OWJ65266.1"/>
    <property type="molecule type" value="Genomic_DNA"/>
</dbReference>
<evidence type="ECO:0008006" key="8">
    <source>
        <dbReference type="Google" id="ProtNLM"/>
    </source>
</evidence>
<dbReference type="RefSeq" id="WP_218823595.1">
    <property type="nucleotide sequence ID" value="NZ_NHON01000040.1"/>
</dbReference>
<dbReference type="InterPro" id="IPR020855">
    <property type="entry name" value="Ureohydrolase_Mn_BS"/>
</dbReference>
<keyword evidence="2 4" id="KW-0479">Metal-binding</keyword>
<evidence type="ECO:0000256" key="1">
    <source>
        <dbReference type="ARBA" id="ARBA00009227"/>
    </source>
</evidence>
<dbReference type="InterPro" id="IPR006035">
    <property type="entry name" value="Ureohydrolase"/>
</dbReference>
<gene>
    <name evidence="6" type="ORF">BWR60_20460</name>
</gene>
<name>A0A211ZJ95_9PROT</name>
<dbReference type="Proteomes" id="UP000196655">
    <property type="component" value="Unassembled WGS sequence"/>
</dbReference>
<evidence type="ECO:0000313" key="6">
    <source>
        <dbReference type="EMBL" id="OWJ65266.1"/>
    </source>
</evidence>
<dbReference type="AlphaFoldDB" id="A0A211ZJ95"/>
<keyword evidence="3 5" id="KW-0378">Hydrolase</keyword>
<dbReference type="PROSITE" id="PS51409">
    <property type="entry name" value="ARGINASE_2"/>
    <property type="match status" value="1"/>
</dbReference>
<feature type="binding site" evidence="4">
    <location>
        <position position="116"/>
    </location>
    <ligand>
        <name>Mn(2+)</name>
        <dbReference type="ChEBI" id="CHEBI:29035"/>
        <label>1</label>
    </ligand>
</feature>
<evidence type="ECO:0000313" key="7">
    <source>
        <dbReference type="Proteomes" id="UP000196655"/>
    </source>
</evidence>
<keyword evidence="7" id="KW-1185">Reference proteome</keyword>
<dbReference type="PRINTS" id="PR00116">
    <property type="entry name" value="ARGINASE"/>
</dbReference>
<evidence type="ECO:0000256" key="2">
    <source>
        <dbReference type="ARBA" id="ARBA00022723"/>
    </source>
</evidence>
<evidence type="ECO:0000256" key="3">
    <source>
        <dbReference type="ARBA" id="ARBA00022801"/>
    </source>
</evidence>
<dbReference type="PANTHER" id="PTHR11358">
    <property type="entry name" value="ARGINASE/AGMATINASE"/>
    <property type="match status" value="1"/>
</dbReference>
<accession>A0A211ZJ95</accession>
<dbReference type="GO" id="GO:0033389">
    <property type="term" value="P:putrescine biosynthetic process from arginine, via agmatine"/>
    <property type="evidence" value="ECO:0007669"/>
    <property type="project" value="TreeGrafter"/>
</dbReference>
<organism evidence="6 7">
    <name type="scientific">Inquilinus limosus</name>
    <dbReference type="NCBI Taxonomy" id="171674"/>
    <lineage>
        <taxon>Bacteria</taxon>
        <taxon>Pseudomonadati</taxon>
        <taxon>Pseudomonadota</taxon>
        <taxon>Alphaproteobacteria</taxon>
        <taxon>Rhodospirillales</taxon>
        <taxon>Rhodospirillaceae</taxon>
        <taxon>Inquilinus</taxon>
    </lineage>
</organism>
<proteinExistence type="inferred from homology"/>
<sequence length="306" mass="32192">MPPYAGIATFLNAPHRRRPEGGRPAAAVLGLPFDLGTTNRPGSRFGPGAIRAASRTLTGDDHPDLALSPEERLDLYDAGDAVPITADLAGSLEAIRATAAEQIGAGARLLGLGGDHTVTLPLLEATAARHGPLALMQFDAHVDSWAGTPTARIYHGSWLRHAIERGLVDPRTTVQVGLHSPVDRATAAWTRDQGVTGLSAESVHLDGVERTVERIRAVLGDRPAYLTFDIDGIDPGLAPGVACPEAGGLFPWQALAMLRRLGDIAWVGADVVETCPPYDQSDVTAVLAATVGWTWLCLLAARTPPA</sequence>
<feature type="binding site" evidence="4">
    <location>
        <position position="143"/>
    </location>
    <ligand>
        <name>Mn(2+)</name>
        <dbReference type="ChEBI" id="CHEBI:29035"/>
        <label>1</label>
    </ligand>
</feature>
<dbReference type="GO" id="GO:0008783">
    <property type="term" value="F:agmatinase activity"/>
    <property type="evidence" value="ECO:0007669"/>
    <property type="project" value="TreeGrafter"/>
</dbReference>
<reference evidence="7" key="1">
    <citation type="submission" date="2017-05" db="EMBL/GenBank/DDBJ databases">
        <authorList>
            <person name="Macchi M."/>
            <person name="Festa S."/>
            <person name="Coppotelli B.M."/>
            <person name="Morelli I.S."/>
        </authorList>
    </citation>
    <scope>NUCLEOTIDE SEQUENCE [LARGE SCALE GENOMIC DNA]</scope>
    <source>
        <strain evidence="7">I</strain>
    </source>
</reference>
<feature type="binding site" evidence="4">
    <location>
        <position position="229"/>
    </location>
    <ligand>
        <name>Mn(2+)</name>
        <dbReference type="ChEBI" id="CHEBI:29035"/>
        <label>1</label>
    </ligand>
</feature>
<dbReference type="STRING" id="1122125.GCA_000423185_04837"/>
<dbReference type="PANTHER" id="PTHR11358:SF26">
    <property type="entry name" value="GUANIDINO ACID HYDROLASE, MITOCHONDRIAL"/>
    <property type="match status" value="1"/>
</dbReference>
<evidence type="ECO:0000256" key="4">
    <source>
        <dbReference type="PIRSR" id="PIRSR036979-1"/>
    </source>
</evidence>
<dbReference type="Gene3D" id="3.40.800.10">
    <property type="entry name" value="Ureohydrolase domain"/>
    <property type="match status" value="1"/>
</dbReference>
<evidence type="ECO:0000256" key="5">
    <source>
        <dbReference type="RuleBase" id="RU003684"/>
    </source>
</evidence>
<comment type="similarity">
    <text evidence="1">Belongs to the arginase family. Agmatinase subfamily.</text>
</comment>
<feature type="binding site" evidence="4">
    <location>
        <position position="141"/>
    </location>
    <ligand>
        <name>Mn(2+)</name>
        <dbReference type="ChEBI" id="CHEBI:29035"/>
        <label>1</label>
    </ligand>
</feature>
<comment type="caution">
    <text evidence="6">The sequence shown here is derived from an EMBL/GenBank/DDBJ whole genome shotgun (WGS) entry which is preliminary data.</text>
</comment>